<proteinExistence type="inferred from homology"/>
<dbReference type="HOGENOM" id="CLU_038823_2_0_6"/>
<dbReference type="InterPro" id="IPR019079">
    <property type="entry name" value="Capsule_synth_CapA"/>
</dbReference>
<dbReference type="AlphaFoldDB" id="S3PEW5"/>
<dbReference type="OrthoDB" id="9810718at2"/>
<dbReference type="EMBL" id="ATGI01000008">
    <property type="protein sequence ID" value="EPF77351.1"/>
    <property type="molecule type" value="Genomic_DNA"/>
</dbReference>
<dbReference type="SMART" id="SM00854">
    <property type="entry name" value="PGA_cap"/>
    <property type="match status" value="1"/>
</dbReference>
<evidence type="ECO:0000313" key="4">
    <source>
        <dbReference type="Proteomes" id="UP000014568"/>
    </source>
</evidence>
<gene>
    <name evidence="3" type="ORF">F945_01017</name>
</gene>
<sequence>MNDLKENNDRNITNSIVSDVITIATVGDIILTVDFIEKMESHPECLELINILKHLLVVGNYEGTIIDPDDFESYPDALSGFGWLATEPSAVEGLTSLGLKMLSRANNHATDWGREGMYMTNAYLEEEGFVHAGTGDSRLASREPCYYSENDIDYSLISWTTEITADSTASNSLFSVEARPGVSSLHRHTYIRVGSNAYNLVKQVAAATGVSPSIGELEINGYKLINIANSVVELDYGLSPDQIVIENKLDQIDVEEIKEGIQEARANSDFVIAAQHHHGLYNNTTNVDNDIQEFCREVIDEGVDLIFGHGPHRLRGIEIYKGKPIFYSLGNFFFTDNTQQFLTWDEWERYLWRVLNNHLPSSERIDLDPYQTSVEDFLEWKRLMVFPSDLNFKSVIAISIFNRIGNKNILSFILLIPIELFFEEVNGTKEWRGIPRVADAETADKILEYLQNASNEFNTDIDIISLNIRNKPRKVGLIFQDDRSDIRDSALELIKDLFK</sequence>
<protein>
    <recommendedName>
        <fullName evidence="2">Capsule synthesis protein CapA domain-containing protein</fullName>
    </recommendedName>
</protein>
<comment type="caution">
    <text evidence="3">The sequence shown here is derived from an EMBL/GenBank/DDBJ whole genome shotgun (WGS) entry which is preliminary data.</text>
</comment>
<evidence type="ECO:0000259" key="2">
    <source>
        <dbReference type="SMART" id="SM00854"/>
    </source>
</evidence>
<dbReference type="Gene3D" id="3.60.21.10">
    <property type="match status" value="1"/>
</dbReference>
<dbReference type="SUPFAM" id="SSF56300">
    <property type="entry name" value="Metallo-dependent phosphatases"/>
    <property type="match status" value="1"/>
</dbReference>
<dbReference type="RefSeq" id="WP_016655439.1">
    <property type="nucleotide sequence ID" value="NZ_KE340352.1"/>
</dbReference>
<comment type="similarity">
    <text evidence="1">Belongs to the CapA family.</text>
</comment>
<dbReference type="PANTHER" id="PTHR33393:SF11">
    <property type="entry name" value="POLYGLUTAMINE SYNTHESIS ACCESSORY PROTEIN RV0574C-RELATED"/>
    <property type="match status" value="1"/>
</dbReference>
<dbReference type="PANTHER" id="PTHR33393">
    <property type="entry name" value="POLYGLUTAMINE SYNTHESIS ACCESSORY PROTEIN RV0574C-RELATED"/>
    <property type="match status" value="1"/>
</dbReference>
<dbReference type="InterPro" id="IPR052169">
    <property type="entry name" value="CW_Biosynth-Accessory"/>
</dbReference>
<dbReference type="PATRIC" id="fig|421052.3.peg.999"/>
<accession>S3PEW5</accession>
<dbReference type="InterPro" id="IPR029052">
    <property type="entry name" value="Metallo-depent_PP-like"/>
</dbReference>
<name>S3PEW5_9GAMM</name>
<evidence type="ECO:0000256" key="1">
    <source>
        <dbReference type="ARBA" id="ARBA00005662"/>
    </source>
</evidence>
<organism evidence="3 4">
    <name type="scientific">Acinetobacter rudis CIP 110305</name>
    <dbReference type="NCBI Taxonomy" id="421052"/>
    <lineage>
        <taxon>Bacteria</taxon>
        <taxon>Pseudomonadati</taxon>
        <taxon>Pseudomonadota</taxon>
        <taxon>Gammaproteobacteria</taxon>
        <taxon>Moraxellales</taxon>
        <taxon>Moraxellaceae</taxon>
        <taxon>Acinetobacter</taxon>
    </lineage>
</organism>
<dbReference type="Pfam" id="PF09587">
    <property type="entry name" value="PGA_cap"/>
    <property type="match status" value="1"/>
</dbReference>
<dbReference type="Proteomes" id="UP000014568">
    <property type="component" value="Unassembled WGS sequence"/>
</dbReference>
<evidence type="ECO:0000313" key="3">
    <source>
        <dbReference type="EMBL" id="EPF77351.1"/>
    </source>
</evidence>
<feature type="domain" description="Capsule synthesis protein CapA" evidence="2">
    <location>
        <begin position="22"/>
        <end position="336"/>
    </location>
</feature>
<dbReference type="eggNOG" id="COG2843">
    <property type="taxonomic scope" value="Bacteria"/>
</dbReference>
<dbReference type="STRING" id="632955.GCA_000829675_01548"/>
<reference evidence="3 4" key="1">
    <citation type="submission" date="2013-06" db="EMBL/GenBank/DDBJ databases">
        <title>The Genome Sequence of Acinetobacter rudis CIP 110305.</title>
        <authorList>
            <consortium name="The Broad Institute Genome Sequencing Platform"/>
            <consortium name="The Broad Institute Genome Sequencing Center for Infectious Disease"/>
            <person name="Cerqueira G."/>
            <person name="Feldgarden M."/>
            <person name="Courvalin P."/>
            <person name="Perichon B."/>
            <person name="Grillot-Courvalin C."/>
            <person name="Clermont D."/>
            <person name="Rocha E."/>
            <person name="Yoon E.-J."/>
            <person name="Nemec A."/>
            <person name="Young S.K."/>
            <person name="Zeng Q."/>
            <person name="Gargeya S."/>
            <person name="Fitzgerald M."/>
            <person name="Abouelleil A."/>
            <person name="Alvarado L."/>
            <person name="Berlin A.M."/>
            <person name="Chapman S.B."/>
            <person name="Dewar J."/>
            <person name="Goldberg J."/>
            <person name="Griggs A."/>
            <person name="Gujja S."/>
            <person name="Hansen M."/>
            <person name="Howarth C."/>
            <person name="Imamovic A."/>
            <person name="Larimer J."/>
            <person name="McCowan C."/>
            <person name="Murphy C."/>
            <person name="Pearson M."/>
            <person name="Priest M."/>
            <person name="Roberts A."/>
            <person name="Saif S."/>
            <person name="Shea T."/>
            <person name="Sykes S."/>
            <person name="Wortman J."/>
            <person name="Nusbaum C."/>
            <person name="Birren B."/>
        </authorList>
    </citation>
    <scope>NUCLEOTIDE SEQUENCE [LARGE SCALE GENOMIC DNA]</scope>
    <source>
        <strain evidence="3 4">CIP 110305</strain>
    </source>
</reference>
<keyword evidence="4" id="KW-1185">Reference proteome</keyword>